<dbReference type="GO" id="GO:0005737">
    <property type="term" value="C:cytoplasm"/>
    <property type="evidence" value="ECO:0007669"/>
    <property type="project" value="UniProtKB-SubCell"/>
</dbReference>
<dbReference type="PROSITE" id="PS00885">
    <property type="entry name" value="EPSP_SYNTHASE_2"/>
    <property type="match status" value="1"/>
</dbReference>
<evidence type="ECO:0000256" key="15">
    <source>
        <dbReference type="HAMAP-Rule" id="MF_00210"/>
    </source>
</evidence>
<dbReference type="InterPro" id="IPR008927">
    <property type="entry name" value="6-PGluconate_DH-like_C_sf"/>
</dbReference>
<dbReference type="Pfam" id="PF20463">
    <property type="entry name" value="PDH_C"/>
    <property type="match status" value="1"/>
</dbReference>
<dbReference type="FunFam" id="3.65.10.10:FF:000006">
    <property type="entry name" value="3-phosphoshikimate 1-carboxyvinyltransferase"/>
    <property type="match status" value="1"/>
</dbReference>
<feature type="binding site" evidence="15">
    <location>
        <position position="633"/>
    </location>
    <ligand>
        <name>3-phosphoshikimate</name>
        <dbReference type="ChEBI" id="CHEBI:145989"/>
    </ligand>
</feature>
<evidence type="ECO:0000256" key="5">
    <source>
        <dbReference type="ARBA" id="ARBA00009948"/>
    </source>
</evidence>
<feature type="binding site" evidence="15">
    <location>
        <position position="340"/>
    </location>
    <ligand>
        <name>3-phosphoshikimate</name>
        <dbReference type="ChEBI" id="CHEBI:145989"/>
    </ligand>
</feature>
<name>A0A6P1T9D4_9GAMM</name>
<feature type="active site" description="Proton acceptor" evidence="15">
    <location>
        <position position="633"/>
    </location>
</feature>
<dbReference type="EMBL" id="JACHHR010000001">
    <property type="protein sequence ID" value="MBB5210070.1"/>
    <property type="molecule type" value="Genomic_DNA"/>
</dbReference>
<dbReference type="GO" id="GO:0008977">
    <property type="term" value="F:prephenate dehydrogenase (NAD+) activity"/>
    <property type="evidence" value="ECO:0007669"/>
    <property type="project" value="UniProtKB-EC"/>
</dbReference>
<evidence type="ECO:0000259" key="17">
    <source>
        <dbReference type="PROSITE" id="PS51176"/>
    </source>
</evidence>
<evidence type="ECO:0000313" key="21">
    <source>
        <dbReference type="Proteomes" id="UP000563601"/>
    </source>
</evidence>
<sequence>MSQERKQVGQDASGGVIGRLVVVGIGLIGGSLALGLKAASGCREVIGVARRAQTCEQAVALGVVDRAVTDVGAILPELEAGDVIFVSVPTLAVEAVFAQLKDGIPEGVTVTDGASVKGSVIAAARNVWGQVPPFLVPGHPIAGSEQSGVTAARDDLYIAHRIILTPDENTGAEHAGRIQAMWEAVGAEVLNMPVAEHDEVLAATSHLPHVIAFGLVDTLAHDAENENIFRYAAGGFRDFTRIASSDPVMWRDIMLANRDAILKSIDLYTSNLGSLRSAIASGDSEHLMGVFTRAKAARDHFTKMLAKKAYTETMEAKEVTFVAQPGGAVNGDLRVPGDKSMSHRSIMLGSLAEGVTEVEGFLEGEDALATLQSFRDMGVVIEGPVGGRVTIHGVGMHGLQAPPGPLYVGNSGTSMRLLAGLLAGQKFDTVLTGDESLSKRPMNRVANPLREMGASVETGEGGRPPLKINGGQQLKAIDYTLPMASAQVKSCVLLAGLYADGETSTTEPAPTRDHTERMLSGFGYEVQRDGPRASLKGGGTLAACHIDVPADISSATFFMVAASIAPGSDVLLQHVGINPTRDGAINILREMGADITLENRREVGGEPVADIRVRYAPLKGIRIPEDQVPLAIDEFPAIFVAASCAEGETVLTGAEELRVKESDRIQAMADGLKILGVDAEPTPDGIVIQGKGGRDQGAVFGGGEVDSLGDHRIAMSFAVAALRAGADIHIRHCANVATSFPNFAELATAAGMKLVVR</sequence>
<evidence type="ECO:0000256" key="3">
    <source>
        <dbReference type="ARBA" id="ARBA00005067"/>
    </source>
</evidence>
<comment type="catalytic activity">
    <reaction evidence="14">
        <text>prephenate + NAD(+) = 3-(4-hydroxyphenyl)pyruvate + CO2 + NADH</text>
        <dbReference type="Rhea" id="RHEA:13869"/>
        <dbReference type="ChEBI" id="CHEBI:16526"/>
        <dbReference type="ChEBI" id="CHEBI:29934"/>
        <dbReference type="ChEBI" id="CHEBI:36242"/>
        <dbReference type="ChEBI" id="CHEBI:57540"/>
        <dbReference type="ChEBI" id="CHEBI:57945"/>
        <dbReference type="EC" id="1.3.1.12"/>
    </reaction>
</comment>
<dbReference type="InterPro" id="IPR023193">
    <property type="entry name" value="EPSP_synthase_CS"/>
</dbReference>
<keyword evidence="16" id="KW-0472">Membrane</keyword>
<dbReference type="InterPro" id="IPR036291">
    <property type="entry name" value="NAD(P)-bd_dom_sf"/>
</dbReference>
<comment type="subcellular location">
    <subcellularLocation>
        <location evidence="15">Cytoplasm</location>
    </subcellularLocation>
</comment>
<comment type="pathway">
    <text evidence="3">Amino-acid biosynthesis; L-tyrosine biosynthesis; (4-hydroxyphenyl)pyruvate from prephenate (NAD(+) route): step 1/1.</text>
</comment>
<protein>
    <recommendedName>
        <fullName evidence="15">3-phosphoshikimate 1-carboxyvinyltransferase</fullName>
        <ecNumber evidence="15">2.5.1.19</ecNumber>
    </recommendedName>
    <alternativeName>
        <fullName evidence="15">5-enolpyruvylshikimate-3-phosphate synthase</fullName>
        <shortName evidence="15">EPSP synthase</shortName>
        <shortName evidence="15">EPSPS</shortName>
    </alternativeName>
</protein>
<dbReference type="PROSITE" id="PS00104">
    <property type="entry name" value="EPSP_SYNTHASE_1"/>
    <property type="match status" value="1"/>
</dbReference>
<feature type="binding site" evidence="15">
    <location>
        <position position="344"/>
    </location>
    <ligand>
        <name>3-phosphoshikimate</name>
        <dbReference type="ChEBI" id="CHEBI:145989"/>
    </ligand>
</feature>
<keyword evidence="7" id="KW-0827">Tyrosine biosynthesis</keyword>
<feature type="binding site" evidence="15">
    <location>
        <position position="412"/>
    </location>
    <ligand>
        <name>phosphoenolpyruvate</name>
        <dbReference type="ChEBI" id="CHEBI:58702"/>
    </ligand>
</feature>
<evidence type="ECO:0000256" key="9">
    <source>
        <dbReference type="ARBA" id="ARBA00022679"/>
    </source>
</evidence>
<dbReference type="GO" id="GO:0070403">
    <property type="term" value="F:NAD+ binding"/>
    <property type="evidence" value="ECO:0007669"/>
    <property type="project" value="InterPro"/>
</dbReference>
<feature type="binding site" evidence="15">
    <location>
        <position position="487"/>
    </location>
    <ligand>
        <name>3-phosphoshikimate</name>
        <dbReference type="ChEBI" id="CHEBI:145989"/>
    </ligand>
</feature>
<dbReference type="Pfam" id="PF02153">
    <property type="entry name" value="PDH_N"/>
    <property type="match status" value="1"/>
</dbReference>
<evidence type="ECO:0000256" key="2">
    <source>
        <dbReference type="ARBA" id="ARBA00004811"/>
    </source>
</evidence>
<dbReference type="InterPro" id="IPR001986">
    <property type="entry name" value="Enolpyruvate_Tfrase_dom"/>
</dbReference>
<comment type="similarity">
    <text evidence="5 15">Belongs to the EPSP synthase family.</text>
</comment>
<dbReference type="Pfam" id="PF00275">
    <property type="entry name" value="EPSP_synthase"/>
    <property type="match status" value="1"/>
</dbReference>
<comment type="similarity">
    <text evidence="4">Belongs to the prephenate/arogenate dehydrogenase family.</text>
</comment>
<keyword evidence="8 15" id="KW-0028">Amino-acid biosynthesis</keyword>
<evidence type="ECO:0000256" key="1">
    <source>
        <dbReference type="ARBA" id="ARBA00002174"/>
    </source>
</evidence>
<evidence type="ECO:0000256" key="13">
    <source>
        <dbReference type="ARBA" id="ARBA00044633"/>
    </source>
</evidence>
<feature type="transmembrane region" description="Helical" evidence="16">
    <location>
        <begin position="12"/>
        <end position="36"/>
    </location>
</feature>
<dbReference type="InterPro" id="IPR036968">
    <property type="entry name" value="Enolpyruvate_Tfrase_sf"/>
</dbReference>
<dbReference type="RefSeq" id="WP_161858726.1">
    <property type="nucleotide sequence ID" value="NZ_CP047491.1"/>
</dbReference>
<feature type="binding site" evidence="15">
    <location>
        <position position="712"/>
    </location>
    <ligand>
        <name>phosphoenolpyruvate</name>
        <dbReference type="ChEBI" id="CHEBI:58702"/>
    </ligand>
</feature>
<dbReference type="CDD" id="cd01556">
    <property type="entry name" value="EPSP_synthase"/>
    <property type="match status" value="1"/>
</dbReference>
<evidence type="ECO:0000256" key="4">
    <source>
        <dbReference type="ARBA" id="ARBA00007964"/>
    </source>
</evidence>
<comment type="caution">
    <text evidence="15">Lacks conserved residue(s) required for the propagation of feature annotation.</text>
</comment>
<evidence type="ECO:0000313" key="18">
    <source>
        <dbReference type="EMBL" id="MBB5210070.1"/>
    </source>
</evidence>
<dbReference type="PROSITE" id="PS51176">
    <property type="entry name" value="PDH_ADH"/>
    <property type="match status" value="1"/>
</dbReference>
<comment type="function">
    <text evidence="1 15">Catalyzes the transfer of the enolpyruvyl moiety of phosphoenolpyruvate (PEP) to the 5-hydroxyl of shikimate-3-phosphate (S3P) to produce enolpyruvyl shikimate-3-phosphate and inorganic phosphate.</text>
</comment>
<evidence type="ECO:0000256" key="6">
    <source>
        <dbReference type="ARBA" id="ARBA00022490"/>
    </source>
</evidence>
<evidence type="ECO:0000256" key="11">
    <source>
        <dbReference type="ARBA" id="ARBA00023027"/>
    </source>
</evidence>
<evidence type="ECO:0000313" key="19">
    <source>
        <dbReference type="EMBL" id="QHQ39408.1"/>
    </source>
</evidence>
<comment type="catalytic activity">
    <reaction evidence="13">
        <text>3-phosphoshikimate + phosphoenolpyruvate = 5-O-(1-carboxyvinyl)-3-phosphoshikimate + phosphate</text>
        <dbReference type="Rhea" id="RHEA:21256"/>
        <dbReference type="ChEBI" id="CHEBI:43474"/>
        <dbReference type="ChEBI" id="CHEBI:57701"/>
        <dbReference type="ChEBI" id="CHEBI:58702"/>
        <dbReference type="ChEBI" id="CHEBI:145989"/>
        <dbReference type="EC" id="2.5.1.19"/>
    </reaction>
    <physiologicalReaction direction="left-to-right" evidence="13">
        <dbReference type="Rhea" id="RHEA:21257"/>
    </physiologicalReaction>
</comment>
<dbReference type="InterPro" id="IPR006264">
    <property type="entry name" value="EPSP_synthase"/>
</dbReference>
<keyword evidence="12 15" id="KW-0057">Aromatic amino acid biosynthesis</keyword>
<keyword evidence="6 15" id="KW-0963">Cytoplasm</keyword>
<dbReference type="Proteomes" id="UP000464675">
    <property type="component" value="Chromosome"/>
</dbReference>
<gene>
    <name evidence="15" type="primary">aroA</name>
    <name evidence="19" type="ORF">GTQ55_10755</name>
    <name evidence="18" type="ORF">HNQ53_000258</name>
</gene>
<evidence type="ECO:0000256" key="16">
    <source>
        <dbReference type="SAM" id="Phobius"/>
    </source>
</evidence>
<evidence type="ECO:0000313" key="20">
    <source>
        <dbReference type="Proteomes" id="UP000464675"/>
    </source>
</evidence>
<evidence type="ECO:0000256" key="12">
    <source>
        <dbReference type="ARBA" id="ARBA00023141"/>
    </source>
</evidence>
<dbReference type="FunFam" id="3.65.10.10:FF:000005">
    <property type="entry name" value="3-phosphoshikimate 1-carboxyvinyltransferase"/>
    <property type="match status" value="1"/>
</dbReference>
<evidence type="ECO:0000256" key="14">
    <source>
        <dbReference type="ARBA" id="ARBA00049260"/>
    </source>
</evidence>
<dbReference type="GO" id="GO:0006571">
    <property type="term" value="P:tyrosine biosynthetic process"/>
    <property type="evidence" value="ECO:0007669"/>
    <property type="project" value="UniProtKB-KW"/>
</dbReference>
<dbReference type="SUPFAM" id="SSF51735">
    <property type="entry name" value="NAD(P)-binding Rossmann-fold domains"/>
    <property type="match status" value="1"/>
</dbReference>
<comment type="pathway">
    <text evidence="2 15">Metabolic intermediate biosynthesis; chorismate biosynthesis; chorismate from D-erythrose 4-phosphate and phosphoenolpyruvate: step 6/7.</text>
</comment>
<feature type="binding site" evidence="15">
    <location>
        <position position="339"/>
    </location>
    <ligand>
        <name>phosphoenolpyruvate</name>
        <dbReference type="ChEBI" id="CHEBI:58702"/>
    </ligand>
</feature>
<dbReference type="PANTHER" id="PTHR21090">
    <property type="entry name" value="AROM/DEHYDROQUINATE SYNTHASE"/>
    <property type="match status" value="1"/>
</dbReference>
<dbReference type="Gene3D" id="1.10.3660.10">
    <property type="entry name" value="6-phosphogluconate dehydrogenase C-terminal like domain"/>
    <property type="match status" value="1"/>
</dbReference>
<feature type="binding site" evidence="15">
    <location>
        <position position="660"/>
    </location>
    <ligand>
        <name>3-phosphoshikimate</name>
        <dbReference type="ChEBI" id="CHEBI:145989"/>
    </ligand>
</feature>
<dbReference type="Gene3D" id="3.65.10.10">
    <property type="entry name" value="Enolpyruvate transferase domain"/>
    <property type="match status" value="2"/>
</dbReference>
<dbReference type="EMBL" id="CP047491">
    <property type="protein sequence ID" value="QHQ39408.1"/>
    <property type="molecule type" value="Genomic_DNA"/>
</dbReference>
<feature type="binding site" evidence="15">
    <location>
        <position position="664"/>
    </location>
    <ligand>
        <name>phosphoenolpyruvate</name>
        <dbReference type="ChEBI" id="CHEBI:58702"/>
    </ligand>
</feature>
<dbReference type="SUPFAM" id="SSF55205">
    <property type="entry name" value="EPT/RTPC-like"/>
    <property type="match status" value="1"/>
</dbReference>
<proteinExistence type="inferred from homology"/>
<dbReference type="SUPFAM" id="SSF48179">
    <property type="entry name" value="6-phosphogluconate dehydrogenase C-terminal domain-like"/>
    <property type="match status" value="1"/>
</dbReference>
<feature type="binding site" evidence="15">
    <location>
        <position position="487"/>
    </location>
    <ligand>
        <name>phosphoenolpyruvate</name>
        <dbReference type="ChEBI" id="CHEBI:58702"/>
    </ligand>
</feature>
<evidence type="ECO:0000256" key="7">
    <source>
        <dbReference type="ARBA" id="ARBA00022498"/>
    </source>
</evidence>
<reference evidence="18 21" key="2">
    <citation type="submission" date="2020-08" db="EMBL/GenBank/DDBJ databases">
        <title>Genomic Encyclopedia of Type Strains, Phase IV (KMG-IV): sequencing the most valuable type-strain genomes for metagenomic binning, comparative biology and taxonomic classification.</title>
        <authorList>
            <person name="Goeker M."/>
        </authorList>
    </citation>
    <scope>NUCLEOTIDE SEQUENCE [LARGE SCALE GENOMIC DNA]</scope>
    <source>
        <strain evidence="18 21">DSM 11525</strain>
    </source>
</reference>
<keyword evidence="11" id="KW-0520">NAD</keyword>
<feature type="binding site" evidence="15">
    <location>
        <position position="485"/>
    </location>
    <ligand>
        <name>3-phosphoshikimate</name>
        <dbReference type="ChEBI" id="CHEBI:145989"/>
    </ligand>
</feature>
<dbReference type="NCBIfam" id="TIGR01356">
    <property type="entry name" value="aroA"/>
    <property type="match status" value="1"/>
</dbReference>
<dbReference type="InterPro" id="IPR046825">
    <property type="entry name" value="PDH_C"/>
</dbReference>
<dbReference type="FunFam" id="3.40.50.720:FF:000208">
    <property type="entry name" value="Prephenate dehydrogenase"/>
    <property type="match status" value="1"/>
</dbReference>
<dbReference type="FunFam" id="1.10.3660.10:FF:000003">
    <property type="entry name" value="Prephenate dehydrogenase"/>
    <property type="match status" value="1"/>
</dbReference>
<dbReference type="InterPro" id="IPR003099">
    <property type="entry name" value="Prephen_DH"/>
</dbReference>
<evidence type="ECO:0000256" key="8">
    <source>
        <dbReference type="ARBA" id="ARBA00022605"/>
    </source>
</evidence>
<keyword evidence="10 19" id="KW-0560">Oxidoreductase</keyword>
<accession>A0A6P1T9D4</accession>
<keyword evidence="20" id="KW-1185">Reference proteome</keyword>
<dbReference type="InterPro" id="IPR013792">
    <property type="entry name" value="RNA3'P_cycl/enolpyr_Trfase_a/b"/>
</dbReference>
<feature type="domain" description="Prephenate/arogenate dehydrogenase" evidence="17">
    <location>
        <begin position="18"/>
        <end position="309"/>
    </location>
</feature>
<dbReference type="OrthoDB" id="9809920at2"/>
<dbReference type="GO" id="GO:0003866">
    <property type="term" value="F:3-phosphoshikimate 1-carboxyvinyltransferase activity"/>
    <property type="evidence" value="ECO:0007669"/>
    <property type="project" value="UniProtKB-UniRule"/>
</dbReference>
<dbReference type="PANTHER" id="PTHR21090:SF5">
    <property type="entry name" value="PENTAFUNCTIONAL AROM POLYPEPTIDE"/>
    <property type="match status" value="1"/>
</dbReference>
<dbReference type="Proteomes" id="UP000563601">
    <property type="component" value="Unassembled WGS sequence"/>
</dbReference>
<dbReference type="InterPro" id="IPR046826">
    <property type="entry name" value="PDH_N"/>
</dbReference>
<dbReference type="AlphaFoldDB" id="A0A6P1T9D4"/>
<evidence type="ECO:0000256" key="10">
    <source>
        <dbReference type="ARBA" id="ARBA00023002"/>
    </source>
</evidence>
<dbReference type="HAMAP" id="MF_00210">
    <property type="entry name" value="EPSP_synth"/>
    <property type="match status" value="1"/>
</dbReference>
<keyword evidence="9 15" id="KW-0808">Transferase</keyword>
<feature type="binding site" evidence="15">
    <location>
        <position position="339"/>
    </location>
    <ligand>
        <name>3-phosphoshikimate</name>
        <dbReference type="ChEBI" id="CHEBI:145989"/>
    </ligand>
</feature>
<dbReference type="Gene3D" id="3.40.50.720">
    <property type="entry name" value="NAD(P)-binding Rossmann-like Domain"/>
    <property type="match status" value="1"/>
</dbReference>
<comment type="subunit">
    <text evidence="15">Monomer.</text>
</comment>
<keyword evidence="16" id="KW-0812">Transmembrane</keyword>
<dbReference type="GO" id="GO:0004665">
    <property type="term" value="F:prephenate dehydrogenase (NADP+) activity"/>
    <property type="evidence" value="ECO:0007669"/>
    <property type="project" value="InterPro"/>
</dbReference>
<dbReference type="GO" id="GO:0009423">
    <property type="term" value="P:chorismate biosynthetic process"/>
    <property type="evidence" value="ECO:0007669"/>
    <property type="project" value="UniProtKB-UniRule"/>
</dbReference>
<keyword evidence="16" id="KW-1133">Transmembrane helix</keyword>
<dbReference type="EC" id="2.5.1.19" evidence="15"/>
<organism evidence="18 21">
    <name type="scientific">Microbulbifer hydrolyticus</name>
    <dbReference type="NCBI Taxonomy" id="48074"/>
    <lineage>
        <taxon>Bacteria</taxon>
        <taxon>Pseudomonadati</taxon>
        <taxon>Pseudomonadota</taxon>
        <taxon>Gammaproteobacteria</taxon>
        <taxon>Cellvibrionales</taxon>
        <taxon>Microbulbiferaceae</taxon>
        <taxon>Microbulbifer</taxon>
    </lineage>
</organism>
<reference evidence="19 20" key="1">
    <citation type="submission" date="2020-01" db="EMBL/GenBank/DDBJ databases">
        <title>The possibility of degradation of plastic by Microbulbifer hydrolyticus IRE-31.</title>
        <authorList>
            <person name="Liu L."/>
        </authorList>
    </citation>
    <scope>NUCLEOTIDE SEQUENCE [LARGE SCALE GENOMIC DNA]</scope>
    <source>
        <strain evidence="19 20">IRE-31</strain>
    </source>
</reference>
<feature type="binding site" evidence="15">
    <location>
        <position position="440"/>
    </location>
    <ligand>
        <name>phosphoenolpyruvate</name>
        <dbReference type="ChEBI" id="CHEBI:58702"/>
    </ligand>
</feature>
<dbReference type="NCBIfam" id="NF011381">
    <property type="entry name" value="PRK14806.1"/>
    <property type="match status" value="1"/>
</dbReference>